<dbReference type="PATRIC" id="fig|226910.6.peg.2948"/>
<dbReference type="InterPro" id="IPR035069">
    <property type="entry name" value="TTHA1013/TTHA0281-like"/>
</dbReference>
<dbReference type="InterPro" id="IPR008651">
    <property type="entry name" value="Uncharacterised_HicB"/>
</dbReference>
<dbReference type="Proteomes" id="UP000031535">
    <property type="component" value="Unassembled WGS sequence"/>
</dbReference>
<dbReference type="STRING" id="226910.UCMB321_2959"/>
<dbReference type="EMBL" id="JXDG01000038">
    <property type="protein sequence ID" value="KIH83283.1"/>
    <property type="molecule type" value="Genomic_DNA"/>
</dbReference>
<comment type="caution">
    <text evidence="1">The sequence shown here is derived from an EMBL/GenBank/DDBJ whole genome shotgun (WGS) entry which is preliminary data.</text>
</comment>
<accession>A0A0C2EWX5</accession>
<keyword evidence="2" id="KW-1185">Reference proteome</keyword>
<evidence type="ECO:0000313" key="2">
    <source>
        <dbReference type="Proteomes" id="UP000031535"/>
    </source>
</evidence>
<gene>
    <name evidence="1" type="ORF">UCMB321_2959</name>
</gene>
<dbReference type="AlphaFoldDB" id="A0A0C2EWX5"/>
<proteinExistence type="predicted"/>
<dbReference type="SUPFAM" id="SSF143100">
    <property type="entry name" value="TTHA1013/TTHA0281-like"/>
    <property type="match status" value="1"/>
</dbReference>
<evidence type="ECO:0000313" key="1">
    <source>
        <dbReference type="EMBL" id="KIH83283.1"/>
    </source>
</evidence>
<dbReference type="Pfam" id="PF05534">
    <property type="entry name" value="HicB"/>
    <property type="match status" value="1"/>
</dbReference>
<organism evidence="1 2">
    <name type="scientific">Pseudomonas batumici</name>
    <dbReference type="NCBI Taxonomy" id="226910"/>
    <lineage>
        <taxon>Bacteria</taxon>
        <taxon>Pseudomonadati</taxon>
        <taxon>Pseudomonadota</taxon>
        <taxon>Gammaproteobacteria</taxon>
        <taxon>Pseudomonadales</taxon>
        <taxon>Pseudomonadaceae</taxon>
        <taxon>Pseudomonas</taxon>
    </lineage>
</organism>
<sequence>MSKNEKRTDFVSNQLHYKGYYGSIEASVEDNCLFGKLQFIRALVSYEGQTVAELEAAFKAAVDDYLETCRELKQAPEMPCKGSFNVRVGHDLHLAAALTATRQKVTLNDLTRQALSEYLLQHA</sequence>
<reference evidence="1 2" key="1">
    <citation type="submission" date="2015-01" db="EMBL/GenBank/DDBJ databases">
        <title>Complete genome of Pseudomonas batumici UCM B-321 producer of the batumin antibiotic with strong antistaphilococcal and potential anticancer activity.</title>
        <authorList>
            <person name="Klochko V.V."/>
            <person name="Zelena L.B."/>
            <person name="Elena K.A."/>
            <person name="Reva O.N."/>
        </authorList>
    </citation>
    <scope>NUCLEOTIDE SEQUENCE [LARGE SCALE GENOMIC DNA]</scope>
    <source>
        <strain evidence="1 2">UCM B-321</strain>
    </source>
</reference>
<name>A0A0C2EWX5_9PSED</name>
<protein>
    <submittedName>
        <fullName evidence="1">HicB protein</fullName>
    </submittedName>
</protein>